<accession>A0A448XNP1</accession>
<evidence type="ECO:0000313" key="2">
    <source>
        <dbReference type="Proteomes" id="UP000784294"/>
    </source>
</evidence>
<protein>
    <submittedName>
        <fullName evidence="1">Uncharacterized protein</fullName>
    </submittedName>
</protein>
<dbReference type="AlphaFoldDB" id="A0A448XNP1"/>
<sequence length="160" mass="17657">MPLTFRLPGPSFLPNMSQSHSLSISKNLLKMNFMKRSLITNEKNNAINSSKEGFDPQDGGFSLPPSVKIKLDLTARALKRGNLVCNAPSLFKLSSVPPGFRESYSGFNKSFEELQKGTDLPMEMGDSSFSCDSSSRTVETNRNLKRRRAVPGGNPSWPIT</sequence>
<reference evidence="1" key="1">
    <citation type="submission" date="2018-11" db="EMBL/GenBank/DDBJ databases">
        <authorList>
            <consortium name="Pathogen Informatics"/>
        </authorList>
    </citation>
    <scope>NUCLEOTIDE SEQUENCE</scope>
</reference>
<evidence type="ECO:0000313" key="1">
    <source>
        <dbReference type="EMBL" id="VEL41114.1"/>
    </source>
</evidence>
<dbReference type="OrthoDB" id="6282549at2759"/>
<gene>
    <name evidence="1" type="ORF">PXEA_LOCUS34554</name>
</gene>
<keyword evidence="2" id="KW-1185">Reference proteome</keyword>
<proteinExistence type="predicted"/>
<dbReference type="EMBL" id="CAAALY010267917">
    <property type="protein sequence ID" value="VEL41114.1"/>
    <property type="molecule type" value="Genomic_DNA"/>
</dbReference>
<name>A0A448XNP1_9PLAT</name>
<organism evidence="1 2">
    <name type="scientific">Protopolystoma xenopodis</name>
    <dbReference type="NCBI Taxonomy" id="117903"/>
    <lineage>
        <taxon>Eukaryota</taxon>
        <taxon>Metazoa</taxon>
        <taxon>Spiralia</taxon>
        <taxon>Lophotrochozoa</taxon>
        <taxon>Platyhelminthes</taxon>
        <taxon>Monogenea</taxon>
        <taxon>Polyopisthocotylea</taxon>
        <taxon>Polystomatidea</taxon>
        <taxon>Polystomatidae</taxon>
        <taxon>Protopolystoma</taxon>
    </lineage>
</organism>
<comment type="caution">
    <text evidence="1">The sequence shown here is derived from an EMBL/GenBank/DDBJ whole genome shotgun (WGS) entry which is preliminary data.</text>
</comment>
<dbReference type="Proteomes" id="UP000784294">
    <property type="component" value="Unassembled WGS sequence"/>
</dbReference>